<accession>A0A1S2VG28</accession>
<protein>
    <submittedName>
        <fullName evidence="1">Uncharacterized protein</fullName>
    </submittedName>
</protein>
<dbReference type="Proteomes" id="UP000181790">
    <property type="component" value="Unassembled WGS sequence"/>
</dbReference>
<dbReference type="AlphaFoldDB" id="A0A1S2VG28"/>
<dbReference type="EMBL" id="MORL01000010">
    <property type="protein sequence ID" value="OIN57672.1"/>
    <property type="molecule type" value="Genomic_DNA"/>
</dbReference>
<sequence>MTQITINLPDQDEAKWLLDLLNRLQVSYQVSNNSEQYERARAVIMRGANSLDVDKMLESIEDSRKGRKHPFREV</sequence>
<gene>
    <name evidence="1" type="ORF">BLX24_18140</name>
</gene>
<name>A0A1S2VG28_9BACT</name>
<reference evidence="1 2" key="1">
    <citation type="submission" date="2016-10" db="EMBL/GenBank/DDBJ databases">
        <title>Arsenicibacter rosenii gen. nov., sp. nov., an efficient arsenic-methylating bacterium isolated from an arsenic-contaminated paddy soil.</title>
        <authorList>
            <person name="Huang K."/>
        </authorList>
    </citation>
    <scope>NUCLEOTIDE SEQUENCE [LARGE SCALE GENOMIC DNA]</scope>
    <source>
        <strain evidence="1 2">SM-1</strain>
    </source>
</reference>
<comment type="caution">
    <text evidence="1">The sequence shown here is derived from an EMBL/GenBank/DDBJ whole genome shotgun (WGS) entry which is preliminary data.</text>
</comment>
<evidence type="ECO:0000313" key="2">
    <source>
        <dbReference type="Proteomes" id="UP000181790"/>
    </source>
</evidence>
<organism evidence="1 2">
    <name type="scientific">Arsenicibacter rosenii</name>
    <dbReference type="NCBI Taxonomy" id="1750698"/>
    <lineage>
        <taxon>Bacteria</taxon>
        <taxon>Pseudomonadati</taxon>
        <taxon>Bacteroidota</taxon>
        <taxon>Cytophagia</taxon>
        <taxon>Cytophagales</taxon>
        <taxon>Spirosomataceae</taxon>
        <taxon>Arsenicibacter</taxon>
    </lineage>
</organism>
<dbReference type="RefSeq" id="WP_071504613.1">
    <property type="nucleotide sequence ID" value="NZ_MORL01000010.1"/>
</dbReference>
<keyword evidence="2" id="KW-1185">Reference proteome</keyword>
<evidence type="ECO:0000313" key="1">
    <source>
        <dbReference type="EMBL" id="OIN57672.1"/>
    </source>
</evidence>
<dbReference type="OrthoDB" id="965827at2"/>
<proteinExistence type="predicted"/>